<dbReference type="Proteomes" id="UP000515159">
    <property type="component" value="Chromosome 7"/>
</dbReference>
<keyword evidence="1" id="KW-0175">Coiled coil</keyword>
<evidence type="ECO:0000313" key="4">
    <source>
        <dbReference type="RefSeq" id="XP_033808829.1"/>
    </source>
</evidence>
<feature type="region of interest" description="Disordered" evidence="2">
    <location>
        <begin position="1"/>
        <end position="22"/>
    </location>
</feature>
<accession>A0A6P8RTI6</accession>
<feature type="coiled-coil region" evidence="1">
    <location>
        <begin position="63"/>
        <end position="90"/>
    </location>
</feature>
<dbReference type="CTD" id="121457"/>
<dbReference type="RefSeq" id="XP_033808829.1">
    <property type="nucleotide sequence ID" value="XM_033952938.1"/>
</dbReference>
<feature type="coiled-coil region" evidence="1">
    <location>
        <begin position="166"/>
        <end position="250"/>
    </location>
</feature>
<dbReference type="FunCoup" id="A0A6P8RTI6">
    <property type="interactions" value="1065"/>
</dbReference>
<dbReference type="PANTHER" id="PTHR21734">
    <property type="entry name" value="INHIBITOR OF NUCLEAR FACTOR KAPPA-B KINASE-INTERACTING PROTEIN"/>
    <property type="match status" value="1"/>
</dbReference>
<feature type="compositionally biased region" description="Basic residues" evidence="2">
    <location>
        <begin position="1"/>
        <end position="11"/>
    </location>
</feature>
<keyword evidence="3" id="KW-1185">Reference proteome</keyword>
<evidence type="ECO:0000256" key="2">
    <source>
        <dbReference type="SAM" id="MobiDB-lite"/>
    </source>
</evidence>
<sequence length="332" mass="37226">MSAEGRRRRAAKGASGDPAGGSRGLEPSTVLCLLSVAACGLLAGLMFQRSASCADVLNRLQLLQTKESQLEALKERLHVVSEKCEKYHNTLEHLPDLQTLSRVSRLQQSVTDLGKWSGRITAERLQLQRNLTSLFQLSTDIEQRTTSSLKEVSLKVTAVKTDVRRISGLELDAKTLADSLQDLQMRMENMERKTVHSIGDMLAGSIEQVMQLKSSILRNEEKMNLLDEKLAELESQSSKHATQLLDLESDRMKLLRTVTFANDLKPTVYNLKREFSLLEPVINELTLRIGKLALDLLQRETEITSLNKKITNLSAVRSDMNNMRDEVSHISD</sequence>
<evidence type="ECO:0000256" key="1">
    <source>
        <dbReference type="SAM" id="Coils"/>
    </source>
</evidence>
<dbReference type="InParanoid" id="A0A6P8RTI6"/>
<reference evidence="4" key="1">
    <citation type="submission" date="2025-08" db="UniProtKB">
        <authorList>
            <consortium name="RefSeq"/>
        </authorList>
    </citation>
    <scope>IDENTIFICATION</scope>
</reference>
<keyword evidence="4" id="KW-0808">Transferase</keyword>
<dbReference type="PANTHER" id="PTHR21734:SF10">
    <property type="entry name" value="INHIBITOR OF NUCLEAR FACTOR KAPPA-B KINASE-INTERACTING PROTEIN"/>
    <property type="match status" value="1"/>
</dbReference>
<evidence type="ECO:0000313" key="3">
    <source>
        <dbReference type="Proteomes" id="UP000515159"/>
    </source>
</evidence>
<keyword evidence="4" id="KW-0418">Kinase</keyword>
<dbReference type="OrthoDB" id="9907187at2759"/>
<name>A0A6P8RTI6_GEOSA</name>
<dbReference type="AlphaFoldDB" id="A0A6P8RTI6"/>
<gene>
    <name evidence="4" type="primary">IKBIP</name>
</gene>
<dbReference type="KEGG" id="gsh:117364097"/>
<organism evidence="3 4">
    <name type="scientific">Geotrypetes seraphini</name>
    <name type="common">Gaboon caecilian</name>
    <name type="synonym">Caecilia seraphini</name>
    <dbReference type="NCBI Taxonomy" id="260995"/>
    <lineage>
        <taxon>Eukaryota</taxon>
        <taxon>Metazoa</taxon>
        <taxon>Chordata</taxon>
        <taxon>Craniata</taxon>
        <taxon>Vertebrata</taxon>
        <taxon>Euteleostomi</taxon>
        <taxon>Amphibia</taxon>
        <taxon>Gymnophiona</taxon>
        <taxon>Geotrypetes</taxon>
    </lineage>
</organism>
<proteinExistence type="predicted"/>
<dbReference type="GO" id="GO:0016301">
    <property type="term" value="F:kinase activity"/>
    <property type="evidence" value="ECO:0007669"/>
    <property type="project" value="UniProtKB-KW"/>
</dbReference>
<dbReference type="InterPro" id="IPR024152">
    <property type="entry name" value="Inh_kappa-B_kinase-int"/>
</dbReference>
<protein>
    <submittedName>
        <fullName evidence="4">Inhibitor of nuclear factor kappa-B kinase-interacting protein isoform X1</fullName>
    </submittedName>
</protein>
<dbReference type="GeneID" id="117364097"/>